<dbReference type="RefSeq" id="XP_004405615.1">
    <property type="nucleotide sequence ID" value="XM_004405558.1"/>
</dbReference>
<dbReference type="CDD" id="cd00190">
    <property type="entry name" value="Tryp_SPc"/>
    <property type="match status" value="1"/>
</dbReference>
<dbReference type="AlphaFoldDB" id="A0A2U3WB48"/>
<evidence type="ECO:0000259" key="7">
    <source>
        <dbReference type="PROSITE" id="PS50240"/>
    </source>
</evidence>
<evidence type="ECO:0000256" key="1">
    <source>
        <dbReference type="ARBA" id="ARBA00011881"/>
    </source>
</evidence>
<keyword evidence="6" id="KW-0378">Hydrolase</keyword>
<dbReference type="Gene3D" id="2.40.10.10">
    <property type="entry name" value="Trypsin-like serine proteases"/>
    <property type="match status" value="1"/>
</dbReference>
<dbReference type="InterPro" id="IPR001254">
    <property type="entry name" value="Trypsin_dom"/>
</dbReference>
<dbReference type="InterPro" id="IPR043504">
    <property type="entry name" value="Peptidase_S1_PA_chymotrypsin"/>
</dbReference>
<dbReference type="GO" id="GO:0004252">
    <property type="term" value="F:serine-type endopeptidase activity"/>
    <property type="evidence" value="ECO:0007669"/>
    <property type="project" value="UniProtKB-EC"/>
</dbReference>
<dbReference type="PANTHER" id="PTHR24253:SF42">
    <property type="entry name" value="PROTEASE, SERINE 47"/>
    <property type="match status" value="1"/>
</dbReference>
<accession>A0A2U3WB48</accession>
<evidence type="ECO:0000256" key="2">
    <source>
        <dbReference type="ARBA" id="ARBA00023157"/>
    </source>
</evidence>
<dbReference type="PROSITE" id="PS00134">
    <property type="entry name" value="TRYPSIN_HIS"/>
    <property type="match status" value="1"/>
</dbReference>
<dbReference type="FunFam" id="2.40.10.10:FF:000039">
    <property type="entry name" value="Brain-specific serine protease 4"/>
    <property type="match status" value="1"/>
</dbReference>
<comment type="function">
    <text evidence="4">Tryptase is the major neutral protease present in mast cells and is secreted upon the coupled activation-degranulation response of this cell type.</text>
</comment>
<protein>
    <recommendedName>
        <fullName evidence="5">tryptase</fullName>
        <ecNumber evidence="5">3.4.21.59</ecNumber>
    </recommendedName>
</protein>
<dbReference type="InterPro" id="IPR018114">
    <property type="entry name" value="TRYPSIN_HIS"/>
</dbReference>
<dbReference type="SUPFAM" id="SSF50494">
    <property type="entry name" value="Trypsin-like serine proteases"/>
    <property type="match status" value="1"/>
</dbReference>
<dbReference type="InterPro" id="IPR009003">
    <property type="entry name" value="Peptidase_S1_PA"/>
</dbReference>
<dbReference type="GeneID" id="101364908"/>
<dbReference type="Pfam" id="PF00089">
    <property type="entry name" value="Trypsin"/>
    <property type="match status" value="1"/>
</dbReference>
<name>A0A2U3WB48_ODORO</name>
<dbReference type="PANTHER" id="PTHR24253">
    <property type="entry name" value="TRANSMEMBRANE PROTEASE SERINE"/>
    <property type="match status" value="1"/>
</dbReference>
<dbReference type="InterPro" id="IPR001314">
    <property type="entry name" value="Peptidase_S1A"/>
</dbReference>
<dbReference type="EC" id="3.4.21.59" evidence="5"/>
<dbReference type="PROSITE" id="PS50240">
    <property type="entry name" value="TRYPSIN_DOM"/>
    <property type="match status" value="1"/>
</dbReference>
<keyword evidence="8" id="KW-1185">Reference proteome</keyword>
<dbReference type="PRINTS" id="PR00722">
    <property type="entry name" value="CHYMOTRYPSIN"/>
</dbReference>
<dbReference type="InterPro" id="IPR033116">
    <property type="entry name" value="TRYPSIN_SER"/>
</dbReference>
<keyword evidence="2" id="KW-1015">Disulfide bond</keyword>
<evidence type="ECO:0000256" key="6">
    <source>
        <dbReference type="RuleBase" id="RU363034"/>
    </source>
</evidence>
<keyword evidence="6" id="KW-0645">Protease</keyword>
<reference evidence="9" key="1">
    <citation type="submission" date="2025-08" db="UniProtKB">
        <authorList>
            <consortium name="RefSeq"/>
        </authorList>
    </citation>
    <scope>IDENTIFICATION</scope>
</reference>
<dbReference type="OrthoDB" id="546450at2759"/>
<gene>
    <name evidence="9" type="primary">LOC101364908</name>
</gene>
<evidence type="ECO:0000256" key="4">
    <source>
        <dbReference type="ARBA" id="ARBA00054350"/>
    </source>
</evidence>
<dbReference type="InParanoid" id="A0A2U3WB48"/>
<comment type="catalytic activity">
    <reaction evidence="3">
        <text>Preferential cleavage: Arg-|-Xaa, Lys-|-Xaa, but with more restricted specificity than trypsin.</text>
        <dbReference type="EC" id="3.4.21.59"/>
    </reaction>
</comment>
<evidence type="ECO:0000313" key="8">
    <source>
        <dbReference type="Proteomes" id="UP000245340"/>
    </source>
</evidence>
<dbReference type="STRING" id="9708.A0A2U3WB48"/>
<sequence length="448" mass="49479">MKNEHCQGPACGPCWLWQEVGGRQFILQSDKTKLTFYEDRADIQMDNGLEEAWWQSSRVGWEGDTPYGGRRFPGGPCSLAPRSPLIQEADVDWPMASAQAKGSGPGWQGACVLATALLWLRPLLLHAEPNGTTADGEIVSTVCGKPAVSGKIFGGQNAPDQRWPWQASLLYLGKHICGAALIDAYWVISAAHCFQKSHEPSDYRILLGYHQLQHPTEHSRQMTVYQLIVHSEFNKRYFMGSDIALLQLHLSVNFTSHILPACLPGPNTKLPVHSSCWITGWGMITEDDFLASPLQLQEGEVGIVDSEVCKMYFQSPDSSSSEYSIHEDMFCAGDLMTGKSICRGDSGGPLVCKLNSSTWFLMGLSSWSLACRYPISPSVFTRLTYFSSWISEKQKASPNPEPSFAPPQEKPPILSDFTSLGTVHKPSTCITLVSSQTFLLLLISLRTL</sequence>
<evidence type="ECO:0000256" key="3">
    <source>
        <dbReference type="ARBA" id="ARBA00050838"/>
    </source>
</evidence>
<keyword evidence="6" id="KW-0720">Serine protease</keyword>
<organism evidence="8 9">
    <name type="scientific">Odobenus rosmarus divergens</name>
    <name type="common">Pacific walrus</name>
    <dbReference type="NCBI Taxonomy" id="9708"/>
    <lineage>
        <taxon>Eukaryota</taxon>
        <taxon>Metazoa</taxon>
        <taxon>Chordata</taxon>
        <taxon>Craniata</taxon>
        <taxon>Vertebrata</taxon>
        <taxon>Euteleostomi</taxon>
        <taxon>Mammalia</taxon>
        <taxon>Eutheria</taxon>
        <taxon>Laurasiatheria</taxon>
        <taxon>Carnivora</taxon>
        <taxon>Caniformia</taxon>
        <taxon>Pinnipedia</taxon>
        <taxon>Odobenidae</taxon>
        <taxon>Odobenus</taxon>
    </lineage>
</organism>
<dbReference type="KEGG" id="oro:101364908"/>
<comment type="subunit">
    <text evidence="1">Homotetramer.</text>
</comment>
<dbReference type="GO" id="GO:0006508">
    <property type="term" value="P:proteolysis"/>
    <property type="evidence" value="ECO:0007669"/>
    <property type="project" value="UniProtKB-KW"/>
</dbReference>
<evidence type="ECO:0000256" key="5">
    <source>
        <dbReference type="ARBA" id="ARBA00066748"/>
    </source>
</evidence>
<dbReference type="SMART" id="SM00020">
    <property type="entry name" value="Tryp_SPc"/>
    <property type="match status" value="1"/>
</dbReference>
<evidence type="ECO:0000313" key="9">
    <source>
        <dbReference type="RefSeq" id="XP_004405615.1"/>
    </source>
</evidence>
<dbReference type="PROSITE" id="PS00135">
    <property type="entry name" value="TRYPSIN_SER"/>
    <property type="match status" value="1"/>
</dbReference>
<dbReference type="Proteomes" id="UP000245340">
    <property type="component" value="Unplaced"/>
</dbReference>
<feature type="domain" description="Peptidase S1" evidence="7">
    <location>
        <begin position="152"/>
        <end position="395"/>
    </location>
</feature>
<proteinExistence type="predicted"/>